<gene>
    <name evidence="1" type="ORF">EOD42_22295</name>
</gene>
<sequence>MKDMTEAVETFLRAYPEVRPYQFGRKALGDPKFVAQVRSGRLVRPDTFKKVSDWMAAYAAKRRDDEKARRADRHRMEKLAGLAAPTEELSAEQPVP</sequence>
<dbReference type="RefSeq" id="WP_127789805.1">
    <property type="nucleotide sequence ID" value="NZ_SACL01000011.1"/>
</dbReference>
<evidence type="ECO:0000313" key="2">
    <source>
        <dbReference type="Proteomes" id="UP000282957"/>
    </source>
</evidence>
<dbReference type="AlphaFoldDB" id="A0A437M141"/>
<name>A0A437M141_9PROT</name>
<accession>A0A437M141</accession>
<organism evidence="1 2">
    <name type="scientific">Rhodovarius crocodyli</name>
    <dbReference type="NCBI Taxonomy" id="1979269"/>
    <lineage>
        <taxon>Bacteria</taxon>
        <taxon>Pseudomonadati</taxon>
        <taxon>Pseudomonadota</taxon>
        <taxon>Alphaproteobacteria</taxon>
        <taxon>Acetobacterales</taxon>
        <taxon>Roseomonadaceae</taxon>
        <taxon>Rhodovarius</taxon>
    </lineage>
</organism>
<proteinExistence type="predicted"/>
<keyword evidence="2" id="KW-1185">Reference proteome</keyword>
<comment type="caution">
    <text evidence="1">The sequence shown here is derived from an EMBL/GenBank/DDBJ whole genome shotgun (WGS) entry which is preliminary data.</text>
</comment>
<dbReference type="OrthoDB" id="7376075at2"/>
<protein>
    <submittedName>
        <fullName evidence="1">Uncharacterized protein</fullName>
    </submittedName>
</protein>
<evidence type="ECO:0000313" key="1">
    <source>
        <dbReference type="EMBL" id="RVT91388.1"/>
    </source>
</evidence>
<reference evidence="1 2" key="1">
    <citation type="submission" date="2019-01" db="EMBL/GenBank/DDBJ databases">
        <authorList>
            <person name="Chen W.-M."/>
        </authorList>
    </citation>
    <scope>NUCLEOTIDE SEQUENCE [LARGE SCALE GENOMIC DNA]</scope>
    <source>
        <strain evidence="1 2">CCP-6</strain>
    </source>
</reference>
<dbReference type="EMBL" id="SACL01000011">
    <property type="protein sequence ID" value="RVT91388.1"/>
    <property type="molecule type" value="Genomic_DNA"/>
</dbReference>
<dbReference type="Proteomes" id="UP000282957">
    <property type="component" value="Unassembled WGS sequence"/>
</dbReference>